<comment type="similarity">
    <text evidence="1 5 6">Belongs to the glutamine synthetase family.</text>
</comment>
<dbReference type="RefSeq" id="WP_036951711.1">
    <property type="nucleotide sequence ID" value="NZ_FMWK01000008.1"/>
</dbReference>
<evidence type="ECO:0000313" key="9">
    <source>
        <dbReference type="EMBL" id="SCZ79416.1"/>
    </source>
</evidence>
<feature type="domain" description="GS catalytic" evidence="8">
    <location>
        <begin position="108"/>
        <end position="415"/>
    </location>
</feature>
<dbReference type="GO" id="GO:0004356">
    <property type="term" value="F:glutamine synthetase activity"/>
    <property type="evidence" value="ECO:0007669"/>
    <property type="project" value="InterPro"/>
</dbReference>
<accession>A0A1G5RZI6</accession>
<dbReference type="Proteomes" id="UP000199428">
    <property type="component" value="Unassembled WGS sequence"/>
</dbReference>
<dbReference type="Pfam" id="PF03951">
    <property type="entry name" value="Gln-synt_N"/>
    <property type="match status" value="1"/>
</dbReference>
<dbReference type="SMART" id="SM01230">
    <property type="entry name" value="Gln-synt_C"/>
    <property type="match status" value="1"/>
</dbReference>
<dbReference type="EMBL" id="FMWK01000008">
    <property type="protein sequence ID" value="SCZ79416.1"/>
    <property type="molecule type" value="Genomic_DNA"/>
</dbReference>
<feature type="domain" description="GS beta-grasp" evidence="7">
    <location>
        <begin position="16"/>
        <end position="101"/>
    </location>
</feature>
<dbReference type="AlphaFoldDB" id="A0A1G5RZI6"/>
<evidence type="ECO:0000256" key="5">
    <source>
        <dbReference type="PROSITE-ProRule" id="PRU01330"/>
    </source>
</evidence>
<dbReference type="GO" id="GO:0005524">
    <property type="term" value="F:ATP binding"/>
    <property type="evidence" value="ECO:0007669"/>
    <property type="project" value="UniProtKB-KW"/>
</dbReference>
<evidence type="ECO:0000256" key="6">
    <source>
        <dbReference type="RuleBase" id="RU000384"/>
    </source>
</evidence>
<sequence>MSQFTVEDVIEFIEENDVKFIRLAFCDLYGIQKNISIMPGELRSAFEKGINFDSFLINGYEKIENQDLFLKPDPDTLHILPWRPQSGRVVRLYCDIVLADGTPFAYDYRHFLKETLKECEAEGFNTRMGLKSEFYLFKTDEDDNPTNIPFDNGSYFDVAPNDKGENIRREICLTLEEIGIKPQSSHHERGPGQNEIDFMPDDVLTTADNFVTYKNVVENIAARNGVYASFDPMPLEDKPGNGLHIKMANYKKGENLQITDKEFSESFIAGILNRMRDITLFLNCRKDSYNRFGITEAPKYITWSSQNNSRLLRVPEINGHSEHFILRSPDSCINPYLASAIVIQAGLAGVRNKEQLPPPLDINSRLLTEDRTANLATLPLTIEDAIECASNSEFINNSNFKDIATHYIETIKSRV</sequence>
<dbReference type="SUPFAM" id="SSF54368">
    <property type="entry name" value="Glutamine synthetase, N-terminal domain"/>
    <property type="match status" value="1"/>
</dbReference>
<reference evidence="9 10" key="1">
    <citation type="submission" date="2016-10" db="EMBL/GenBank/DDBJ databases">
        <authorList>
            <person name="de Groot N.N."/>
        </authorList>
    </citation>
    <scope>NUCLEOTIDE SEQUENCE [LARGE SCALE GENOMIC DNA]</scope>
    <source>
        <strain evidence="9 10">DSM 10317</strain>
    </source>
</reference>
<evidence type="ECO:0000259" key="8">
    <source>
        <dbReference type="PROSITE" id="PS51987"/>
    </source>
</evidence>
<dbReference type="Gene3D" id="3.10.20.70">
    <property type="entry name" value="Glutamine synthetase, N-terminal domain"/>
    <property type="match status" value="1"/>
</dbReference>
<evidence type="ECO:0000256" key="3">
    <source>
        <dbReference type="ARBA" id="ARBA00022741"/>
    </source>
</evidence>
<proteinExistence type="inferred from homology"/>
<protein>
    <submittedName>
        <fullName evidence="9">Glutamine synthetase</fullName>
    </submittedName>
</protein>
<dbReference type="Gene3D" id="3.30.590.10">
    <property type="entry name" value="Glutamine synthetase/guanido kinase, catalytic domain"/>
    <property type="match status" value="1"/>
</dbReference>
<dbReference type="InterPro" id="IPR008146">
    <property type="entry name" value="Gln_synth_cat_dom"/>
</dbReference>
<dbReference type="Pfam" id="PF00120">
    <property type="entry name" value="Gln-synt_C"/>
    <property type="match status" value="1"/>
</dbReference>
<organism evidence="9 10">
    <name type="scientific">Pseudobutyrivibrio xylanivorans</name>
    <dbReference type="NCBI Taxonomy" id="185007"/>
    <lineage>
        <taxon>Bacteria</taxon>
        <taxon>Bacillati</taxon>
        <taxon>Bacillota</taxon>
        <taxon>Clostridia</taxon>
        <taxon>Lachnospirales</taxon>
        <taxon>Lachnospiraceae</taxon>
        <taxon>Pseudobutyrivibrio</taxon>
    </lineage>
</organism>
<evidence type="ECO:0000256" key="2">
    <source>
        <dbReference type="ARBA" id="ARBA00022598"/>
    </source>
</evidence>
<dbReference type="SUPFAM" id="SSF55931">
    <property type="entry name" value="Glutamine synthetase/guanido kinase"/>
    <property type="match status" value="1"/>
</dbReference>
<dbReference type="InterPro" id="IPR008147">
    <property type="entry name" value="Gln_synt_N"/>
</dbReference>
<keyword evidence="3" id="KW-0547">Nucleotide-binding</keyword>
<dbReference type="InterPro" id="IPR036651">
    <property type="entry name" value="Gln_synt_N_sf"/>
</dbReference>
<gene>
    <name evidence="9" type="ORF">SAMN02910350_01783</name>
</gene>
<evidence type="ECO:0000256" key="4">
    <source>
        <dbReference type="ARBA" id="ARBA00022840"/>
    </source>
</evidence>
<keyword evidence="2" id="KW-0436">Ligase</keyword>
<dbReference type="PANTHER" id="PTHR43785:SF12">
    <property type="entry name" value="TYPE-1 GLUTAMINE SYNTHETASE 2"/>
    <property type="match status" value="1"/>
</dbReference>
<evidence type="ECO:0000313" key="10">
    <source>
        <dbReference type="Proteomes" id="UP000199428"/>
    </source>
</evidence>
<evidence type="ECO:0000259" key="7">
    <source>
        <dbReference type="PROSITE" id="PS51986"/>
    </source>
</evidence>
<dbReference type="PROSITE" id="PS51986">
    <property type="entry name" value="GS_BETA_GRASP"/>
    <property type="match status" value="1"/>
</dbReference>
<dbReference type="InterPro" id="IPR014746">
    <property type="entry name" value="Gln_synth/guanido_kin_cat_dom"/>
</dbReference>
<keyword evidence="4" id="KW-0067">ATP-binding</keyword>
<dbReference type="PROSITE" id="PS51987">
    <property type="entry name" value="GS_CATALYTIC"/>
    <property type="match status" value="1"/>
</dbReference>
<dbReference type="GO" id="GO:0006542">
    <property type="term" value="P:glutamine biosynthetic process"/>
    <property type="evidence" value="ECO:0007669"/>
    <property type="project" value="InterPro"/>
</dbReference>
<dbReference type="PANTHER" id="PTHR43785">
    <property type="entry name" value="GAMMA-GLUTAMYLPUTRESCINE SYNTHETASE"/>
    <property type="match status" value="1"/>
</dbReference>
<name>A0A1G5RZI6_PSEXY</name>
<evidence type="ECO:0000256" key="1">
    <source>
        <dbReference type="ARBA" id="ARBA00009897"/>
    </source>
</evidence>